<organism evidence="2 3">
    <name type="scientific">Tessaracoccus flavescens</name>
    <dbReference type="NCBI Taxonomy" id="399497"/>
    <lineage>
        <taxon>Bacteria</taxon>
        <taxon>Bacillati</taxon>
        <taxon>Actinomycetota</taxon>
        <taxon>Actinomycetes</taxon>
        <taxon>Propionibacteriales</taxon>
        <taxon>Propionibacteriaceae</taxon>
        <taxon>Tessaracoccus</taxon>
    </lineage>
</organism>
<name>A0A921EKZ4_9ACTN</name>
<dbReference type="AlphaFoldDB" id="A0A921EKZ4"/>
<keyword evidence="1" id="KW-0472">Membrane</keyword>
<evidence type="ECO:0000256" key="1">
    <source>
        <dbReference type="SAM" id="Phobius"/>
    </source>
</evidence>
<evidence type="ECO:0000313" key="3">
    <source>
        <dbReference type="Proteomes" id="UP000712713"/>
    </source>
</evidence>
<gene>
    <name evidence="2" type="ORF">K8V15_00180</name>
</gene>
<feature type="transmembrane region" description="Helical" evidence="1">
    <location>
        <begin position="20"/>
        <end position="44"/>
    </location>
</feature>
<dbReference type="InterPro" id="IPR006938">
    <property type="entry name" value="DUF624"/>
</dbReference>
<keyword evidence="1" id="KW-1133">Transmembrane helix</keyword>
<feature type="transmembrane region" description="Helical" evidence="1">
    <location>
        <begin position="173"/>
        <end position="201"/>
    </location>
</feature>
<feature type="transmembrane region" description="Helical" evidence="1">
    <location>
        <begin position="51"/>
        <end position="73"/>
    </location>
</feature>
<protein>
    <submittedName>
        <fullName evidence="2">DUF624 domain-containing protein</fullName>
    </submittedName>
</protein>
<reference evidence="2" key="1">
    <citation type="journal article" date="2021" name="PeerJ">
        <title>Extensive microbial diversity within the chicken gut microbiome revealed by metagenomics and culture.</title>
        <authorList>
            <person name="Gilroy R."/>
            <person name="Ravi A."/>
            <person name="Getino M."/>
            <person name="Pursley I."/>
            <person name="Horton D.L."/>
            <person name="Alikhan N.F."/>
            <person name="Baker D."/>
            <person name="Gharbi K."/>
            <person name="Hall N."/>
            <person name="Watson M."/>
            <person name="Adriaenssens E.M."/>
            <person name="Foster-Nyarko E."/>
            <person name="Jarju S."/>
            <person name="Secka A."/>
            <person name="Antonio M."/>
            <person name="Oren A."/>
            <person name="Chaudhuri R.R."/>
            <person name="La Ragione R."/>
            <person name="Hildebrand F."/>
            <person name="Pallen M.J."/>
        </authorList>
    </citation>
    <scope>NUCLEOTIDE SEQUENCE</scope>
    <source>
        <strain evidence="2">ChiGjej3B3-7470</strain>
    </source>
</reference>
<feature type="transmembrane region" description="Helical" evidence="1">
    <location>
        <begin position="126"/>
        <end position="153"/>
    </location>
</feature>
<evidence type="ECO:0000313" key="2">
    <source>
        <dbReference type="EMBL" id="HJE50402.1"/>
    </source>
</evidence>
<reference evidence="2" key="2">
    <citation type="submission" date="2021-09" db="EMBL/GenBank/DDBJ databases">
        <authorList>
            <person name="Gilroy R."/>
        </authorList>
    </citation>
    <scope>NUCLEOTIDE SEQUENCE</scope>
    <source>
        <strain evidence="2">ChiGjej3B3-7470</strain>
    </source>
</reference>
<keyword evidence="1" id="KW-0812">Transmembrane</keyword>
<feature type="transmembrane region" description="Helical" evidence="1">
    <location>
        <begin position="101"/>
        <end position="119"/>
    </location>
</feature>
<proteinExistence type="predicted"/>
<dbReference type="Proteomes" id="UP000712713">
    <property type="component" value="Unassembled WGS sequence"/>
</dbReference>
<comment type="caution">
    <text evidence="2">The sequence shown here is derived from an EMBL/GenBank/DDBJ whole genome shotgun (WGS) entry which is preliminary data.</text>
</comment>
<dbReference type="EMBL" id="DYZF01000006">
    <property type="protein sequence ID" value="HJE50402.1"/>
    <property type="molecule type" value="Genomic_DNA"/>
</dbReference>
<accession>A0A921EKZ4</accession>
<dbReference type="Pfam" id="PF04854">
    <property type="entry name" value="DUF624"/>
    <property type="match status" value="1"/>
</dbReference>
<sequence length="229" mass="25015">MSQGPADFGSGALSSISSTIYWYLVLGILFILVTAPGAVPAMFLERHLSNAPLYALFLAPVGPALSAMLFAHARRSQAEDVTPARYFFRGYRLNLLDSLKVWLPATVLILIMTINLAFVEATGFGNWYVVVGVLIALFIVTLTLTQLVMVSLFKFRLSDVWRLSLGWLFSRPLQAAGILGVAVISGLIIVITFDAVLLLLASPLAALLLRMTQPLQDDLRQDYLEGNVA</sequence>